<sequence length="114" mass="13008">MTKFITHIATIEIPVTNLKNAINFYSEILGVKTHSLAAQSAMLTFSTKGVPTLYLVQTEENVSLSFKNTNNDVVHSIIDFYTPDLKGFYNWLKEKNVEVATLNINHDSLWRIQF</sequence>
<evidence type="ECO:0000313" key="2">
    <source>
        <dbReference type="EMBL" id="EON72170.1"/>
    </source>
</evidence>
<feature type="domain" description="Glyoxalase/fosfomycin resistance/dioxygenase" evidence="1">
    <location>
        <begin position="8"/>
        <end position="100"/>
    </location>
</feature>
<dbReference type="AlphaFoldDB" id="R7ZDF4"/>
<dbReference type="InterPro" id="IPR029068">
    <property type="entry name" value="Glyas_Bleomycin-R_OHBP_Dase"/>
</dbReference>
<protein>
    <recommendedName>
        <fullName evidence="1">Glyoxalase/fosfomycin resistance/dioxygenase domain-containing protein</fullName>
    </recommendedName>
</protein>
<dbReference type="Pfam" id="PF00903">
    <property type="entry name" value="Glyoxalase"/>
    <property type="match status" value="1"/>
</dbReference>
<dbReference type="eggNOG" id="COG0346">
    <property type="taxonomic scope" value="Bacteria"/>
</dbReference>
<gene>
    <name evidence="2" type="ORF">H131_12828</name>
</gene>
<dbReference type="EMBL" id="AQPX01000019">
    <property type="protein sequence ID" value="EON72170.1"/>
    <property type="molecule type" value="Genomic_DNA"/>
</dbReference>
<dbReference type="Gene3D" id="3.10.180.10">
    <property type="entry name" value="2,3-Dihydroxybiphenyl 1,2-Dioxygenase, domain 1"/>
    <property type="match status" value="1"/>
</dbReference>
<evidence type="ECO:0000259" key="1">
    <source>
        <dbReference type="Pfam" id="PF00903"/>
    </source>
</evidence>
<dbReference type="InterPro" id="IPR004360">
    <property type="entry name" value="Glyas_Fos-R_dOase_dom"/>
</dbReference>
<reference evidence="2 3" key="1">
    <citation type="submission" date="2013-04" db="EMBL/GenBank/DDBJ databases">
        <title>Draft genome of the heavy metal tolerant bacterium Lysinibacillus sphaericus strain OT4b.31.</title>
        <authorList>
            <person name="Pena-Montenegro T.D."/>
            <person name="Dussan J."/>
        </authorList>
    </citation>
    <scope>NUCLEOTIDE SEQUENCE [LARGE SCALE GENOMIC DNA]</scope>
    <source>
        <strain evidence="2 3">OT4b.31</strain>
    </source>
</reference>
<evidence type="ECO:0000313" key="3">
    <source>
        <dbReference type="Proteomes" id="UP000013911"/>
    </source>
</evidence>
<organism evidence="2 3">
    <name type="scientific">Lysinibacillus sphaericus OT4b.31</name>
    <dbReference type="NCBI Taxonomy" id="1285586"/>
    <lineage>
        <taxon>Bacteria</taxon>
        <taxon>Bacillati</taxon>
        <taxon>Bacillota</taxon>
        <taxon>Bacilli</taxon>
        <taxon>Bacillales</taxon>
        <taxon>Bacillaceae</taxon>
        <taxon>Lysinibacillus</taxon>
    </lineage>
</organism>
<accession>R7ZDF4</accession>
<name>R7ZDF4_LYSSH</name>
<dbReference type="Proteomes" id="UP000013911">
    <property type="component" value="Unassembled WGS sequence"/>
</dbReference>
<dbReference type="HOGENOM" id="CLU_046006_14_0_9"/>
<proteinExistence type="predicted"/>
<dbReference type="SUPFAM" id="SSF54593">
    <property type="entry name" value="Glyoxalase/Bleomycin resistance protein/Dihydroxybiphenyl dioxygenase"/>
    <property type="match status" value="1"/>
</dbReference>
<dbReference type="RefSeq" id="WP_010859502.1">
    <property type="nucleotide sequence ID" value="NZ_KB933398.1"/>
</dbReference>
<comment type="caution">
    <text evidence="2">The sequence shown here is derived from an EMBL/GenBank/DDBJ whole genome shotgun (WGS) entry which is preliminary data.</text>
</comment>